<sequence length="91" mass="10627">MSVGRRDEQKIPPHNIIEGDSLGYNEVLMRGNHVLHCTEIIICQRYSVTDILPIQAKLFFLTYVFLRDVAGHEFLFMNNISTSHLQWPLRE</sequence>
<reference evidence="1" key="1">
    <citation type="submission" date="2020-08" db="EMBL/GenBank/DDBJ databases">
        <title>Multicomponent nature underlies the extraordinary mechanical properties of spider dragline silk.</title>
        <authorList>
            <person name="Kono N."/>
            <person name="Nakamura H."/>
            <person name="Mori M."/>
            <person name="Yoshida Y."/>
            <person name="Ohtoshi R."/>
            <person name="Malay A.D."/>
            <person name="Moran D.A.P."/>
            <person name="Tomita M."/>
            <person name="Numata K."/>
            <person name="Arakawa K."/>
        </authorList>
    </citation>
    <scope>NUCLEOTIDE SEQUENCE</scope>
</reference>
<name>A0A8X6YQT5_9ARAC</name>
<accession>A0A8X6YQT5</accession>
<keyword evidence="2" id="KW-1185">Reference proteome</keyword>
<evidence type="ECO:0000313" key="2">
    <source>
        <dbReference type="Proteomes" id="UP000886998"/>
    </source>
</evidence>
<protein>
    <submittedName>
        <fullName evidence="1">Uncharacterized protein</fullName>
    </submittedName>
</protein>
<gene>
    <name evidence="1" type="ORF">TNIN_281221</name>
</gene>
<comment type="caution">
    <text evidence="1">The sequence shown here is derived from an EMBL/GenBank/DDBJ whole genome shotgun (WGS) entry which is preliminary data.</text>
</comment>
<dbReference type="Proteomes" id="UP000886998">
    <property type="component" value="Unassembled WGS sequence"/>
</dbReference>
<evidence type="ECO:0000313" key="1">
    <source>
        <dbReference type="EMBL" id="GFY75346.1"/>
    </source>
</evidence>
<organism evidence="1 2">
    <name type="scientific">Trichonephila inaurata madagascariensis</name>
    <dbReference type="NCBI Taxonomy" id="2747483"/>
    <lineage>
        <taxon>Eukaryota</taxon>
        <taxon>Metazoa</taxon>
        <taxon>Ecdysozoa</taxon>
        <taxon>Arthropoda</taxon>
        <taxon>Chelicerata</taxon>
        <taxon>Arachnida</taxon>
        <taxon>Araneae</taxon>
        <taxon>Araneomorphae</taxon>
        <taxon>Entelegynae</taxon>
        <taxon>Araneoidea</taxon>
        <taxon>Nephilidae</taxon>
        <taxon>Trichonephila</taxon>
        <taxon>Trichonephila inaurata</taxon>
    </lineage>
</organism>
<dbReference type="AlphaFoldDB" id="A0A8X6YQT5"/>
<dbReference type="EMBL" id="BMAV01021323">
    <property type="protein sequence ID" value="GFY75346.1"/>
    <property type="molecule type" value="Genomic_DNA"/>
</dbReference>
<proteinExistence type="predicted"/>